<organism evidence="1 2">
    <name type="scientific">Corynebacterium tuberculostearicum</name>
    <dbReference type="NCBI Taxonomy" id="38304"/>
    <lineage>
        <taxon>Bacteria</taxon>
        <taxon>Bacillati</taxon>
        <taxon>Actinomycetota</taxon>
        <taxon>Actinomycetes</taxon>
        <taxon>Mycobacteriales</taxon>
        <taxon>Corynebacteriaceae</taxon>
        <taxon>Corynebacterium</taxon>
    </lineage>
</organism>
<gene>
    <name evidence="1" type="ORF">JDP02_06380</name>
</gene>
<comment type="caution">
    <text evidence="1">The sequence shown here is derived from an EMBL/GenBank/DDBJ whole genome shotgun (WGS) entry which is preliminary data.</text>
</comment>
<reference evidence="1 2" key="1">
    <citation type="submission" date="2020-12" db="EMBL/GenBank/DDBJ databases">
        <title>Draft genome sequence of the commensal strain Corynebacterium tuberculostearicum MFP09/CIP 102622 isolated from human skin.</title>
        <authorList>
            <person name="Boukerb A.M."/>
            <person name="Janvier X."/>
            <person name="Feuilloley M.G.J."/>
            <person name="Groboillot A."/>
        </authorList>
    </citation>
    <scope>NUCLEOTIDE SEQUENCE [LARGE SCALE GENOMIC DNA]</scope>
    <source>
        <strain evidence="1 2">CIP 102622</strain>
    </source>
</reference>
<sequence length="69" mass="7724">MSAPEIKVVKGNPTEDELAALRTVLAQMSAKHSGATGERNEWGNPAERFERFGAQRVYNPSAFHTVRYF</sequence>
<dbReference type="AlphaFoldDB" id="A0A8I1L906"/>
<dbReference type="EMBL" id="JAEHFL010000008">
    <property type="protein sequence ID" value="MBK3428138.1"/>
    <property type="molecule type" value="Genomic_DNA"/>
</dbReference>
<dbReference type="GO" id="GO:0003989">
    <property type="term" value="F:acetyl-CoA carboxylase activity"/>
    <property type="evidence" value="ECO:0007669"/>
    <property type="project" value="InterPro"/>
</dbReference>
<dbReference type="InterPro" id="IPR032716">
    <property type="entry name" value="ACC_epsilon"/>
</dbReference>
<accession>A0A8I1L906</accession>
<dbReference type="GO" id="GO:0004658">
    <property type="term" value="F:propionyl-CoA carboxylase activity"/>
    <property type="evidence" value="ECO:0007669"/>
    <property type="project" value="InterPro"/>
</dbReference>
<protein>
    <submittedName>
        <fullName evidence="1">Acyl-CoA carboxylase subunit epsilon</fullName>
    </submittedName>
</protein>
<keyword evidence="2" id="KW-1185">Reference proteome</keyword>
<name>A0A8I1L906_9CORY</name>
<dbReference type="Proteomes" id="UP000603369">
    <property type="component" value="Unassembled WGS sequence"/>
</dbReference>
<evidence type="ECO:0000313" key="1">
    <source>
        <dbReference type="EMBL" id="MBK3428138.1"/>
    </source>
</evidence>
<dbReference type="Pfam" id="PF13822">
    <property type="entry name" value="ACC_epsilon"/>
    <property type="match status" value="1"/>
</dbReference>
<proteinExistence type="predicted"/>
<dbReference type="GeneID" id="88918169"/>
<evidence type="ECO:0000313" key="2">
    <source>
        <dbReference type="Proteomes" id="UP000603369"/>
    </source>
</evidence>
<dbReference type="RefSeq" id="WP_198492599.1">
    <property type="nucleotide sequence ID" value="NZ_CP175765.1"/>
</dbReference>